<proteinExistence type="inferred from homology"/>
<dbReference type="InterPro" id="IPR001533">
    <property type="entry name" value="Pterin_deHydtase"/>
</dbReference>
<evidence type="ECO:0000256" key="3">
    <source>
        <dbReference type="ARBA" id="ARBA00013252"/>
    </source>
</evidence>
<comment type="similarity">
    <text evidence="2">Belongs to the pterin-4-alpha-carbinolamine dehydratase family.</text>
</comment>
<dbReference type="SUPFAM" id="SSF55248">
    <property type="entry name" value="PCD-like"/>
    <property type="match status" value="1"/>
</dbReference>
<dbReference type="EC" id="4.2.1.96" evidence="3"/>
<dbReference type="InterPro" id="IPR036428">
    <property type="entry name" value="PCD_sf"/>
</dbReference>
<organism evidence="5 6">
    <name type="scientific">Chitinophaga rhizophila</name>
    <dbReference type="NCBI Taxonomy" id="2866212"/>
    <lineage>
        <taxon>Bacteria</taxon>
        <taxon>Pseudomonadati</taxon>
        <taxon>Bacteroidota</taxon>
        <taxon>Chitinophagia</taxon>
        <taxon>Chitinophagales</taxon>
        <taxon>Chitinophagaceae</taxon>
        <taxon>Chitinophaga</taxon>
    </lineage>
</organism>
<evidence type="ECO:0000313" key="6">
    <source>
        <dbReference type="Proteomes" id="UP000812961"/>
    </source>
</evidence>
<dbReference type="Gene3D" id="3.30.1360.20">
    <property type="entry name" value="Transcriptional coactivator/pterin dehydratase"/>
    <property type="match status" value="1"/>
</dbReference>
<gene>
    <name evidence="5" type="ORF">K1Y79_18610</name>
</gene>
<sequence>MWEEKNNQLYRSFEFKDFKEAFAFMTKVALIAEKMDHHPNWTNVYNKVEIYLNTHDAGDVITEKDHKLADAIDGLL</sequence>
<accession>A0ABS7GFA2</accession>
<dbReference type="EMBL" id="JAICCF010000003">
    <property type="protein sequence ID" value="MBW8686359.1"/>
    <property type="molecule type" value="Genomic_DNA"/>
</dbReference>
<reference evidence="5 6" key="1">
    <citation type="submission" date="2021-08" db="EMBL/GenBank/DDBJ databases">
        <title>The genome sequence of Chitinophaga sp. B61.</title>
        <authorList>
            <person name="Zhang X."/>
        </authorList>
    </citation>
    <scope>NUCLEOTIDE SEQUENCE [LARGE SCALE GENOMIC DNA]</scope>
    <source>
        <strain evidence="5 6">B61</strain>
    </source>
</reference>
<evidence type="ECO:0000256" key="4">
    <source>
        <dbReference type="ARBA" id="ARBA00023239"/>
    </source>
</evidence>
<dbReference type="GO" id="GO:0008124">
    <property type="term" value="F:4-alpha-hydroxytetrahydrobiopterin dehydratase activity"/>
    <property type="evidence" value="ECO:0007669"/>
    <property type="project" value="UniProtKB-EC"/>
</dbReference>
<comment type="catalytic activity">
    <reaction evidence="1">
        <text>(4aS,6R)-4a-hydroxy-L-erythro-5,6,7,8-tetrahydrobiopterin = (6R)-L-erythro-6,7-dihydrobiopterin + H2O</text>
        <dbReference type="Rhea" id="RHEA:11920"/>
        <dbReference type="ChEBI" id="CHEBI:15377"/>
        <dbReference type="ChEBI" id="CHEBI:15642"/>
        <dbReference type="ChEBI" id="CHEBI:43120"/>
        <dbReference type="EC" id="4.2.1.96"/>
    </reaction>
</comment>
<dbReference type="RefSeq" id="WP_220251667.1">
    <property type="nucleotide sequence ID" value="NZ_JAICCF010000003.1"/>
</dbReference>
<keyword evidence="4 5" id="KW-0456">Lyase</keyword>
<dbReference type="Proteomes" id="UP000812961">
    <property type="component" value="Unassembled WGS sequence"/>
</dbReference>
<keyword evidence="6" id="KW-1185">Reference proteome</keyword>
<comment type="caution">
    <text evidence="5">The sequence shown here is derived from an EMBL/GenBank/DDBJ whole genome shotgun (WGS) entry which is preliminary data.</text>
</comment>
<dbReference type="PANTHER" id="PTHR12599:SF0">
    <property type="entry name" value="PTERIN-4-ALPHA-CARBINOLAMINE DEHYDRATASE"/>
    <property type="match status" value="1"/>
</dbReference>
<protein>
    <recommendedName>
        <fullName evidence="3">4a-hydroxytetrahydrobiopterin dehydratase</fullName>
        <ecNumber evidence="3">4.2.1.96</ecNumber>
    </recommendedName>
</protein>
<name>A0ABS7GFA2_9BACT</name>
<dbReference type="Pfam" id="PF01329">
    <property type="entry name" value="Pterin_4a"/>
    <property type="match status" value="1"/>
</dbReference>
<dbReference type="PANTHER" id="PTHR12599">
    <property type="entry name" value="PTERIN-4-ALPHA-CARBINOLAMINE DEHYDRATASE"/>
    <property type="match status" value="1"/>
</dbReference>
<evidence type="ECO:0000256" key="2">
    <source>
        <dbReference type="ARBA" id="ARBA00006472"/>
    </source>
</evidence>
<evidence type="ECO:0000313" key="5">
    <source>
        <dbReference type="EMBL" id="MBW8686359.1"/>
    </source>
</evidence>
<evidence type="ECO:0000256" key="1">
    <source>
        <dbReference type="ARBA" id="ARBA00001554"/>
    </source>
</evidence>
<dbReference type="NCBIfam" id="NF002018">
    <property type="entry name" value="PRK00823.1-3"/>
    <property type="match status" value="1"/>
</dbReference>